<dbReference type="AlphaFoldDB" id="A4BU58"/>
<name>A4BU58_9GAMM</name>
<dbReference type="Proteomes" id="UP000003374">
    <property type="component" value="Unassembled WGS sequence"/>
</dbReference>
<organism evidence="1 2">
    <name type="scientific">Nitrococcus mobilis Nb-231</name>
    <dbReference type="NCBI Taxonomy" id="314278"/>
    <lineage>
        <taxon>Bacteria</taxon>
        <taxon>Pseudomonadati</taxon>
        <taxon>Pseudomonadota</taxon>
        <taxon>Gammaproteobacteria</taxon>
        <taxon>Chromatiales</taxon>
        <taxon>Ectothiorhodospiraceae</taxon>
        <taxon>Nitrococcus</taxon>
    </lineage>
</organism>
<accession>A4BU58</accession>
<comment type="caution">
    <text evidence="1">The sequence shown here is derived from an EMBL/GenBank/DDBJ whole genome shotgun (WGS) entry which is preliminary data.</text>
</comment>
<sequence>MNYPVSMLCRVIQASRSGFYGWPRRRDDTDAERVQAIHNGHRGQI</sequence>
<dbReference type="EMBL" id="AAOF01000017">
    <property type="protein sequence ID" value="EAR20732.1"/>
    <property type="molecule type" value="Genomic_DNA"/>
</dbReference>
<reference evidence="1 2" key="1">
    <citation type="submission" date="2006-02" db="EMBL/GenBank/DDBJ databases">
        <authorList>
            <person name="Waterbury J."/>
            <person name="Ferriera S."/>
            <person name="Johnson J."/>
            <person name="Kravitz S."/>
            <person name="Halpern A."/>
            <person name="Remington K."/>
            <person name="Beeson K."/>
            <person name="Tran B."/>
            <person name="Rogers Y.-H."/>
            <person name="Friedman R."/>
            <person name="Venter J.C."/>
        </authorList>
    </citation>
    <scope>NUCLEOTIDE SEQUENCE [LARGE SCALE GENOMIC DNA]</scope>
    <source>
        <strain evidence="1 2">Nb-231</strain>
    </source>
</reference>
<evidence type="ECO:0000313" key="1">
    <source>
        <dbReference type="EMBL" id="EAR20732.1"/>
    </source>
</evidence>
<evidence type="ECO:0000313" key="2">
    <source>
        <dbReference type="Proteomes" id="UP000003374"/>
    </source>
</evidence>
<protein>
    <recommendedName>
        <fullName evidence="3">Transposase</fullName>
    </recommendedName>
</protein>
<gene>
    <name evidence="1" type="ORF">NB231_12616</name>
</gene>
<proteinExistence type="predicted"/>
<keyword evidence="2" id="KW-1185">Reference proteome</keyword>
<dbReference type="HOGENOM" id="CLU_3202562_0_0_6"/>
<evidence type="ECO:0008006" key="3">
    <source>
        <dbReference type="Google" id="ProtNLM"/>
    </source>
</evidence>